<dbReference type="Pfam" id="PF00860">
    <property type="entry name" value="Xan_ur_permease"/>
    <property type="match status" value="1"/>
</dbReference>
<dbReference type="NCBIfam" id="NF037981">
    <property type="entry name" value="NCS2_1"/>
    <property type="match status" value="1"/>
</dbReference>
<dbReference type="InterPro" id="IPR017588">
    <property type="entry name" value="UacT-like"/>
</dbReference>
<protein>
    <submittedName>
        <fullName evidence="9">Xanthine permease</fullName>
    </submittedName>
</protein>
<keyword evidence="4" id="KW-1003">Cell membrane</keyword>
<dbReference type="PANTHER" id="PTHR42810">
    <property type="entry name" value="PURINE PERMEASE C1399.01C-RELATED"/>
    <property type="match status" value="1"/>
</dbReference>
<dbReference type="GO" id="GO:0005886">
    <property type="term" value="C:plasma membrane"/>
    <property type="evidence" value="ECO:0007669"/>
    <property type="project" value="UniProtKB-SubCell"/>
</dbReference>
<evidence type="ECO:0000256" key="5">
    <source>
        <dbReference type="ARBA" id="ARBA00022692"/>
    </source>
</evidence>
<keyword evidence="7 8" id="KW-0472">Membrane</keyword>
<evidence type="ECO:0000256" key="8">
    <source>
        <dbReference type="SAM" id="Phobius"/>
    </source>
</evidence>
<feature type="transmembrane region" description="Helical" evidence="8">
    <location>
        <begin position="120"/>
        <end position="142"/>
    </location>
</feature>
<name>A0A9X7A0A9_BACCE</name>
<dbReference type="Proteomes" id="UP000224413">
    <property type="component" value="Unassembled WGS sequence"/>
</dbReference>
<organism evidence="9 10">
    <name type="scientific">Bacillus cereus</name>
    <dbReference type="NCBI Taxonomy" id="1396"/>
    <lineage>
        <taxon>Bacteria</taxon>
        <taxon>Bacillati</taxon>
        <taxon>Bacillota</taxon>
        <taxon>Bacilli</taxon>
        <taxon>Bacillales</taxon>
        <taxon>Bacillaceae</taxon>
        <taxon>Bacillus</taxon>
        <taxon>Bacillus cereus group</taxon>
    </lineage>
</organism>
<sequence length="440" mass="46637">MKQHPFKIASLGMQHMLAMYAGAIIVPLIVGGGLGLNQKELTYLVSIDLLMCGVATILQALSNRFFGIGLPVVLGCTFTAVGPMIAIGKQYGVSSIYGAIIAAGLFVVIFAKLFGKLVKLFPPVVTGSVVTVIGVTLVPAAINDMAGGVGSKDFGSLENLALAFGVLLFIITMYRFFDGFIRSISILLGLLFGTIVAAFMGKVSLQAVGEADWFHGIQPFYFGTPTFELTPIITMILVACVGIVEATGVYFALSDICNKKIGEKELTKGYRAEGLAMVLGGIFNAFPYTTYSQNVGLVQLTGVRNRVIIYTCGGMLIVLGFIPKIAAITTIIPKSVLGGAMLAMFGMVMAYGIKMLSSVDFGRQENLLIVACSVGIGLGVTVVPTLFSQLPESIRILTDNGIVLGSASAVLLNIVFNMVPQRKVKVEEEPVSMQNAVREA</sequence>
<feature type="transmembrane region" description="Helical" evidence="8">
    <location>
        <begin position="368"/>
        <end position="390"/>
    </location>
</feature>
<evidence type="ECO:0000256" key="6">
    <source>
        <dbReference type="ARBA" id="ARBA00022989"/>
    </source>
</evidence>
<dbReference type="AlphaFoldDB" id="A0A9X7A0A9"/>
<dbReference type="NCBIfam" id="TIGR03173">
    <property type="entry name" value="pbuX"/>
    <property type="match status" value="1"/>
</dbReference>
<feature type="transmembrane region" description="Helical" evidence="8">
    <location>
        <begin position="186"/>
        <end position="209"/>
    </location>
</feature>
<accession>A0A9X7A0A9</accession>
<feature type="transmembrane region" description="Helical" evidence="8">
    <location>
        <begin position="94"/>
        <end position="113"/>
    </location>
</feature>
<evidence type="ECO:0000313" key="10">
    <source>
        <dbReference type="Proteomes" id="UP000224413"/>
    </source>
</evidence>
<comment type="caution">
    <text evidence="9">The sequence shown here is derived from an EMBL/GenBank/DDBJ whole genome shotgun (WGS) entry which is preliminary data.</text>
</comment>
<keyword evidence="5 8" id="KW-0812">Transmembrane</keyword>
<dbReference type="NCBIfam" id="TIGR00801">
    <property type="entry name" value="ncs2"/>
    <property type="match status" value="1"/>
</dbReference>
<evidence type="ECO:0000256" key="3">
    <source>
        <dbReference type="ARBA" id="ARBA00022448"/>
    </source>
</evidence>
<dbReference type="PANTHER" id="PTHR42810:SF4">
    <property type="entry name" value="URIC ACID TRANSPORTER UACT"/>
    <property type="match status" value="1"/>
</dbReference>
<dbReference type="PROSITE" id="PS01116">
    <property type="entry name" value="XANTH_URACIL_PERMASE"/>
    <property type="match status" value="1"/>
</dbReference>
<comment type="subcellular location">
    <subcellularLocation>
        <location evidence="1">Cell membrane</location>
        <topology evidence="1">Multi-pass membrane protein</topology>
    </subcellularLocation>
</comment>
<feature type="transmembrane region" description="Helical" evidence="8">
    <location>
        <begin position="68"/>
        <end position="88"/>
    </location>
</feature>
<reference evidence="9 10" key="1">
    <citation type="submission" date="2017-09" db="EMBL/GenBank/DDBJ databases">
        <title>Large-scale bioinformatics analysis of Bacillus genomes uncovers conserved roles of natural products in bacterial physiology.</title>
        <authorList>
            <consortium name="Agbiome Team Llc"/>
            <person name="Bleich R.M."/>
            <person name="Grubbs K.J."/>
            <person name="Santa Maria K.C."/>
            <person name="Allen S.E."/>
            <person name="Farag S."/>
            <person name="Shank E.A."/>
            <person name="Bowers A."/>
        </authorList>
    </citation>
    <scope>NUCLEOTIDE SEQUENCE [LARGE SCALE GENOMIC DNA]</scope>
    <source>
        <strain evidence="9 10">AFS083741</strain>
    </source>
</reference>
<dbReference type="RefSeq" id="WP_098583098.1">
    <property type="nucleotide sequence ID" value="NZ_NUWJ01000072.1"/>
</dbReference>
<feature type="transmembrane region" description="Helical" evidence="8">
    <location>
        <begin position="307"/>
        <end position="332"/>
    </location>
</feature>
<proteinExistence type="inferred from homology"/>
<feature type="transmembrane region" description="Helical" evidence="8">
    <location>
        <begin position="154"/>
        <end position="174"/>
    </location>
</feature>
<comment type="similarity">
    <text evidence="2">Belongs to the nucleobase:cation symporter-2 (NCS2) (TC 2.A.40) family.</text>
</comment>
<dbReference type="InterPro" id="IPR006043">
    <property type="entry name" value="NCS2"/>
</dbReference>
<evidence type="ECO:0000256" key="4">
    <source>
        <dbReference type="ARBA" id="ARBA00022475"/>
    </source>
</evidence>
<feature type="transmembrane region" description="Helical" evidence="8">
    <location>
        <begin position="16"/>
        <end position="35"/>
    </location>
</feature>
<keyword evidence="3" id="KW-0813">Transport</keyword>
<evidence type="ECO:0000313" key="9">
    <source>
        <dbReference type="EMBL" id="PFK21925.1"/>
    </source>
</evidence>
<evidence type="ECO:0000256" key="1">
    <source>
        <dbReference type="ARBA" id="ARBA00004651"/>
    </source>
</evidence>
<keyword evidence="6 8" id="KW-1133">Transmembrane helix</keyword>
<dbReference type="GO" id="GO:0042907">
    <property type="term" value="F:xanthine transmembrane transporter activity"/>
    <property type="evidence" value="ECO:0007669"/>
    <property type="project" value="TreeGrafter"/>
</dbReference>
<evidence type="ECO:0000256" key="7">
    <source>
        <dbReference type="ARBA" id="ARBA00023136"/>
    </source>
</evidence>
<dbReference type="EMBL" id="NUWJ01000072">
    <property type="protein sequence ID" value="PFK21925.1"/>
    <property type="molecule type" value="Genomic_DNA"/>
</dbReference>
<evidence type="ECO:0000256" key="2">
    <source>
        <dbReference type="ARBA" id="ARBA00008821"/>
    </source>
</evidence>
<gene>
    <name evidence="9" type="ORF">COI98_08595</name>
</gene>
<dbReference type="InterPro" id="IPR006042">
    <property type="entry name" value="Xan_ur_permease"/>
</dbReference>
<feature type="transmembrane region" description="Helical" evidence="8">
    <location>
        <begin position="338"/>
        <end position="356"/>
    </location>
</feature>
<feature type="transmembrane region" description="Helical" evidence="8">
    <location>
        <begin position="229"/>
        <end position="253"/>
    </location>
</feature>